<dbReference type="SMART" id="SM00980">
    <property type="entry name" value="THAP"/>
    <property type="match status" value="1"/>
</dbReference>
<dbReference type="InterPro" id="IPR043145">
    <property type="entry name" value="Znf_ZZ_sf"/>
</dbReference>
<evidence type="ECO:0000259" key="7">
    <source>
        <dbReference type="PROSITE" id="PS50135"/>
    </source>
</evidence>
<dbReference type="InterPro" id="IPR038441">
    <property type="entry name" value="THAP_Znf_sf"/>
</dbReference>
<dbReference type="InterPro" id="IPR052260">
    <property type="entry name" value="Autophagy_Rcpt_SigReg"/>
</dbReference>
<evidence type="ECO:0000313" key="10">
    <source>
        <dbReference type="Proteomes" id="UP000653454"/>
    </source>
</evidence>
<feature type="domain" description="THAP-type" evidence="8">
    <location>
        <begin position="1"/>
        <end position="82"/>
    </location>
</feature>
<dbReference type="Gene3D" id="3.30.60.90">
    <property type="match status" value="1"/>
</dbReference>
<dbReference type="EMBL" id="CAJHNJ030000011">
    <property type="protein sequence ID" value="CAG9109405.1"/>
    <property type="molecule type" value="Genomic_DNA"/>
</dbReference>
<feature type="domain" description="ZZ-type" evidence="7">
    <location>
        <begin position="97"/>
        <end position="147"/>
    </location>
</feature>
<dbReference type="SUPFAM" id="SSF57850">
    <property type="entry name" value="RING/U-box"/>
    <property type="match status" value="1"/>
</dbReference>
<dbReference type="InterPro" id="IPR000433">
    <property type="entry name" value="Znf_ZZ"/>
</dbReference>
<dbReference type="CDD" id="cd02340">
    <property type="entry name" value="ZZ_NBR1_like"/>
    <property type="match status" value="1"/>
</dbReference>
<dbReference type="InterPro" id="IPR006612">
    <property type="entry name" value="THAP_Znf"/>
</dbReference>
<keyword evidence="1" id="KW-0479">Metal-binding</keyword>
<evidence type="ECO:0000256" key="4">
    <source>
        <dbReference type="ARBA" id="ARBA00023125"/>
    </source>
</evidence>
<dbReference type="PROSITE" id="PS01357">
    <property type="entry name" value="ZF_ZZ_1"/>
    <property type="match status" value="1"/>
</dbReference>
<organism evidence="9 10">
    <name type="scientific">Plutella xylostella</name>
    <name type="common">Diamondback moth</name>
    <name type="synonym">Plutella maculipennis</name>
    <dbReference type="NCBI Taxonomy" id="51655"/>
    <lineage>
        <taxon>Eukaryota</taxon>
        <taxon>Metazoa</taxon>
        <taxon>Ecdysozoa</taxon>
        <taxon>Arthropoda</taxon>
        <taxon>Hexapoda</taxon>
        <taxon>Insecta</taxon>
        <taxon>Pterygota</taxon>
        <taxon>Neoptera</taxon>
        <taxon>Endopterygota</taxon>
        <taxon>Lepidoptera</taxon>
        <taxon>Glossata</taxon>
        <taxon>Ditrysia</taxon>
        <taxon>Yponomeutoidea</taxon>
        <taxon>Plutellidae</taxon>
        <taxon>Plutella</taxon>
    </lineage>
</organism>
<dbReference type="Gene3D" id="6.20.210.20">
    <property type="entry name" value="THAP domain"/>
    <property type="match status" value="1"/>
</dbReference>
<evidence type="ECO:0000259" key="8">
    <source>
        <dbReference type="PROSITE" id="PS50950"/>
    </source>
</evidence>
<evidence type="ECO:0000256" key="3">
    <source>
        <dbReference type="ARBA" id="ARBA00022833"/>
    </source>
</evidence>
<comment type="caution">
    <text evidence="9">The sequence shown here is derived from an EMBL/GenBank/DDBJ whole genome shotgun (WGS) entry which is preliminary data.</text>
</comment>
<dbReference type="PROSITE" id="PS50950">
    <property type="entry name" value="ZF_THAP"/>
    <property type="match status" value="1"/>
</dbReference>
<evidence type="ECO:0000313" key="9">
    <source>
        <dbReference type="EMBL" id="CAG9109405.1"/>
    </source>
</evidence>
<evidence type="ECO:0000256" key="1">
    <source>
        <dbReference type="ARBA" id="ARBA00022723"/>
    </source>
</evidence>
<dbReference type="PANTHER" id="PTHR15090">
    <property type="entry name" value="SEQUESTOSOME 1-RELATED"/>
    <property type="match status" value="1"/>
</dbReference>
<keyword evidence="3" id="KW-0862">Zinc</keyword>
<protein>
    <submittedName>
        <fullName evidence="9">(diamondback moth) hypothetical protein</fullName>
    </submittedName>
</protein>
<dbReference type="SMART" id="SM00692">
    <property type="entry name" value="DM3"/>
    <property type="match status" value="1"/>
</dbReference>
<keyword evidence="4 6" id="KW-0238">DNA-binding</keyword>
<evidence type="ECO:0000256" key="2">
    <source>
        <dbReference type="ARBA" id="ARBA00022771"/>
    </source>
</evidence>
<keyword evidence="10" id="KW-1185">Reference proteome</keyword>
<dbReference type="AlphaFoldDB" id="A0A8S4DXJ9"/>
<dbReference type="SMART" id="SM00291">
    <property type="entry name" value="ZnF_ZZ"/>
    <property type="match status" value="1"/>
</dbReference>
<dbReference type="SUPFAM" id="SSF57716">
    <property type="entry name" value="Glucocorticoid receptor-like (DNA-binding domain)"/>
    <property type="match status" value="1"/>
</dbReference>
<dbReference type="Proteomes" id="UP000653454">
    <property type="component" value="Unassembled WGS sequence"/>
</dbReference>
<dbReference type="PROSITE" id="PS50135">
    <property type="entry name" value="ZF_ZZ_2"/>
    <property type="match status" value="1"/>
</dbReference>
<evidence type="ECO:0000256" key="6">
    <source>
        <dbReference type="PROSITE-ProRule" id="PRU00309"/>
    </source>
</evidence>
<reference evidence="9" key="1">
    <citation type="submission" date="2020-11" db="EMBL/GenBank/DDBJ databases">
        <authorList>
            <person name="Whiteford S."/>
        </authorList>
    </citation>
    <scope>NUCLEOTIDE SEQUENCE</scope>
</reference>
<dbReference type="GO" id="GO:0008270">
    <property type="term" value="F:zinc ion binding"/>
    <property type="evidence" value="ECO:0007669"/>
    <property type="project" value="UniProtKB-KW"/>
</dbReference>
<dbReference type="Pfam" id="PF05485">
    <property type="entry name" value="THAP"/>
    <property type="match status" value="1"/>
</dbReference>
<accession>A0A8S4DXJ9</accession>
<gene>
    <name evidence="9" type="ORF">PLXY2_LOCUS4153</name>
</gene>
<keyword evidence="2 5" id="KW-0863">Zinc-finger</keyword>
<name>A0A8S4DXJ9_PLUXY</name>
<dbReference type="GO" id="GO:0003677">
    <property type="term" value="F:DNA binding"/>
    <property type="evidence" value="ECO:0007669"/>
    <property type="project" value="UniProtKB-UniRule"/>
</dbReference>
<proteinExistence type="predicted"/>
<evidence type="ECO:0000256" key="5">
    <source>
        <dbReference type="PROSITE-ProRule" id="PRU00228"/>
    </source>
</evidence>
<dbReference type="Pfam" id="PF00569">
    <property type="entry name" value="ZZ"/>
    <property type="match status" value="1"/>
</dbReference>
<sequence length="304" mass="34469">MVNYCCVHGCGRNSKTHSRLNFYTFPKEKHRQVEWLMAVRREDLLESVGEKALTSRRICSRHFSTSSVKNKCLSPHAVPTLHIMNSKGAPDMAPVKHDGIVCNNCESTVTGFRYKCLSCVDYDLCNKCETLEAHPEHHMIRIPRPVKFGNIENLTRESRKLIKAEFEDVAPLDQNNAEASSDDEPITHLMKRKHDEGIDLSEDVKRRIRKEVVRALESEINKEAADDKVLNAEILVNAGENENLDDLLVSYLRSDRIVQAVEFANVSVDTTCLPEVKHEDLVQTVDQPITSVADSLSEFLIKKT</sequence>